<dbReference type="PANTHER" id="PTHR47526">
    <property type="entry name" value="ATP-DEPENDENT DNA HELICASE"/>
    <property type="match status" value="1"/>
</dbReference>
<dbReference type="SUPFAM" id="SSF52799">
    <property type="entry name" value="(Phosphotyrosine protein) phosphatases II"/>
    <property type="match status" value="2"/>
</dbReference>
<keyword evidence="1" id="KW-0479">Metal-binding</keyword>
<dbReference type="Pfam" id="PF00102">
    <property type="entry name" value="Y_phosphatase"/>
    <property type="match status" value="2"/>
</dbReference>
<evidence type="ECO:0008006" key="6">
    <source>
        <dbReference type="Google" id="ProtNLM"/>
    </source>
</evidence>
<proteinExistence type="predicted"/>
<dbReference type="PANTHER" id="PTHR47526:SF3">
    <property type="entry name" value="PHD-TYPE DOMAIN-CONTAINING PROTEIN"/>
    <property type="match status" value="1"/>
</dbReference>
<dbReference type="InterPro" id="IPR029021">
    <property type="entry name" value="Prot-tyrosine_phosphatase-like"/>
</dbReference>
<feature type="domain" description="Tyrosine-protein phosphatase" evidence="2">
    <location>
        <begin position="9"/>
        <end position="366"/>
    </location>
</feature>
<evidence type="ECO:0000256" key="1">
    <source>
        <dbReference type="PROSITE-ProRule" id="PRU00325"/>
    </source>
</evidence>
<protein>
    <recommendedName>
        <fullName evidence="6">SWIM-type domain-containing protein</fullName>
    </recommendedName>
</protein>
<dbReference type="GO" id="GO:0004725">
    <property type="term" value="F:protein tyrosine phosphatase activity"/>
    <property type="evidence" value="ECO:0007669"/>
    <property type="project" value="InterPro"/>
</dbReference>
<dbReference type="InterPro" id="IPR000242">
    <property type="entry name" value="PTP_cat"/>
</dbReference>
<evidence type="ECO:0000259" key="3">
    <source>
        <dbReference type="PROSITE" id="PS50966"/>
    </source>
</evidence>
<dbReference type="GO" id="GO:0008270">
    <property type="term" value="F:zinc ion binding"/>
    <property type="evidence" value="ECO:0007669"/>
    <property type="project" value="UniProtKB-KW"/>
</dbReference>
<evidence type="ECO:0000259" key="2">
    <source>
        <dbReference type="PROSITE" id="PS50055"/>
    </source>
</evidence>
<dbReference type="PROSITE" id="PS50966">
    <property type="entry name" value="ZF_SWIM"/>
    <property type="match status" value="1"/>
</dbReference>
<dbReference type="InterPro" id="IPR007527">
    <property type="entry name" value="Znf_SWIM"/>
</dbReference>
<keyword evidence="5" id="KW-1185">Reference proteome</keyword>
<evidence type="ECO:0000313" key="4">
    <source>
        <dbReference type="EnsemblMetazoa" id="G8497.1:cds"/>
    </source>
</evidence>
<name>A0A8W8NPF1_MAGGI</name>
<feature type="domain" description="SWIM-type" evidence="3">
    <location>
        <begin position="230"/>
        <end position="266"/>
    </location>
</feature>
<dbReference type="Proteomes" id="UP000005408">
    <property type="component" value="Unassembled WGS sequence"/>
</dbReference>
<dbReference type="AlphaFoldDB" id="A0A8W8NPF1"/>
<accession>A0A8W8NPF1</accession>
<sequence length="369" mass="42156">MALTQASTSIRALDQYALFLTSSVPERENYINAIPLPTFTHSNTFIITHYQTTGNSVDFIRLITDYESDIVVCMEPLSNVEFAYEWLPTATKHRTVTPYTIQLYQERITEIKRSEIDIVKEESSDGPWSIEIVEPMLTLTQDYSHTASQILSLVSCVQSLKTHNPITVVSRTEDSGKMQCYRQYIRGLNFYKEGYIHKIMINEISDTCQMCYIRSKCYPSMHKGLYEQWLLVSKEEPFQVVKANCTCPAGCGEGCTHIAGLLFALEGKPSIDELEDMPCTSKPCQWNQPSKRKIKSRPITDISFKRIKDGAALCGVFCAVYNVIQQLTMDEEIDVFSVVRLLQTRRPELCSTLEEYTMIHDALMTYIES</sequence>
<dbReference type="PROSITE" id="PS50055">
    <property type="entry name" value="TYR_PHOSPHATASE_PTP"/>
    <property type="match status" value="1"/>
</dbReference>
<dbReference type="Gene3D" id="3.90.190.10">
    <property type="entry name" value="Protein tyrosine phosphatase superfamily"/>
    <property type="match status" value="2"/>
</dbReference>
<evidence type="ECO:0000313" key="5">
    <source>
        <dbReference type="Proteomes" id="UP000005408"/>
    </source>
</evidence>
<keyword evidence="1" id="KW-0862">Zinc</keyword>
<organism evidence="4 5">
    <name type="scientific">Magallana gigas</name>
    <name type="common">Pacific oyster</name>
    <name type="synonym">Crassostrea gigas</name>
    <dbReference type="NCBI Taxonomy" id="29159"/>
    <lineage>
        <taxon>Eukaryota</taxon>
        <taxon>Metazoa</taxon>
        <taxon>Spiralia</taxon>
        <taxon>Lophotrochozoa</taxon>
        <taxon>Mollusca</taxon>
        <taxon>Bivalvia</taxon>
        <taxon>Autobranchia</taxon>
        <taxon>Pteriomorphia</taxon>
        <taxon>Ostreida</taxon>
        <taxon>Ostreoidea</taxon>
        <taxon>Ostreidae</taxon>
        <taxon>Magallana</taxon>
    </lineage>
</organism>
<reference evidence="4" key="1">
    <citation type="submission" date="2022-08" db="UniProtKB">
        <authorList>
            <consortium name="EnsemblMetazoa"/>
        </authorList>
    </citation>
    <scope>IDENTIFICATION</scope>
    <source>
        <strain evidence="4">05x7-T-G4-1.051#20</strain>
    </source>
</reference>
<keyword evidence="1" id="KW-0863">Zinc-finger</keyword>
<dbReference type="EnsemblMetazoa" id="G8497.1">
    <property type="protein sequence ID" value="G8497.1:cds"/>
    <property type="gene ID" value="G8497"/>
</dbReference>